<name>A0ACC2LH43_PERAE</name>
<reference evidence="1 2" key="1">
    <citation type="journal article" date="2022" name="Hortic Res">
        <title>A haplotype resolved chromosomal level avocado genome allows analysis of novel avocado genes.</title>
        <authorList>
            <person name="Nath O."/>
            <person name="Fletcher S.J."/>
            <person name="Hayward A."/>
            <person name="Shaw L.M."/>
            <person name="Masouleh A.K."/>
            <person name="Furtado A."/>
            <person name="Henry R.J."/>
            <person name="Mitter N."/>
        </authorList>
    </citation>
    <scope>NUCLEOTIDE SEQUENCE [LARGE SCALE GENOMIC DNA]</scope>
    <source>
        <strain evidence="2">cv. Hass</strain>
    </source>
</reference>
<gene>
    <name evidence="1" type="ORF">MRB53_026126</name>
</gene>
<proteinExistence type="predicted"/>
<evidence type="ECO:0000313" key="2">
    <source>
        <dbReference type="Proteomes" id="UP001234297"/>
    </source>
</evidence>
<sequence>MEEKKPHVVCVPFPAQGHINPMLQLAKLLHSRGFFITFVHTDYTHKRLSTLDSFDGFRFEVISDGFSPSTVGEVQEYRNAEHLCQSLKENCVASFRDLLMKLHHPSDGHRVTCVVSDPIMTFILKVSEEMGIPEVIFCPTAACGFMAFTQYHELMRRGLVPLKDESCISNGYLDTIIDWIPGMRDIRLRDLGSYLQTTDPKDFMFNFIADSCPEATAAPEAPQEAPAASADPEDCQVAAVVEVPPEAAVVVPEAAPAAPEASAVEAEVPPEIDCNVEAAAL</sequence>
<dbReference type="Proteomes" id="UP001234297">
    <property type="component" value="Chromosome 8"/>
</dbReference>
<organism evidence="1 2">
    <name type="scientific">Persea americana</name>
    <name type="common">Avocado</name>
    <dbReference type="NCBI Taxonomy" id="3435"/>
    <lineage>
        <taxon>Eukaryota</taxon>
        <taxon>Viridiplantae</taxon>
        <taxon>Streptophyta</taxon>
        <taxon>Embryophyta</taxon>
        <taxon>Tracheophyta</taxon>
        <taxon>Spermatophyta</taxon>
        <taxon>Magnoliopsida</taxon>
        <taxon>Magnoliidae</taxon>
        <taxon>Laurales</taxon>
        <taxon>Lauraceae</taxon>
        <taxon>Persea</taxon>
    </lineage>
</organism>
<accession>A0ACC2LH43</accession>
<keyword evidence="2" id="KW-1185">Reference proteome</keyword>
<evidence type="ECO:0000313" key="1">
    <source>
        <dbReference type="EMBL" id="KAJ8632790.1"/>
    </source>
</evidence>
<protein>
    <submittedName>
        <fullName evidence="1">Uncharacterized protein</fullName>
    </submittedName>
</protein>
<comment type="caution">
    <text evidence="1">The sequence shown here is derived from an EMBL/GenBank/DDBJ whole genome shotgun (WGS) entry which is preliminary data.</text>
</comment>
<dbReference type="EMBL" id="CM056816">
    <property type="protein sequence ID" value="KAJ8632790.1"/>
    <property type="molecule type" value="Genomic_DNA"/>
</dbReference>